<keyword evidence="1" id="KW-0472">Membrane</keyword>
<keyword evidence="1" id="KW-1133">Transmembrane helix</keyword>
<dbReference type="Pfam" id="PF10825">
    <property type="entry name" value="DUF2752"/>
    <property type="match status" value="1"/>
</dbReference>
<feature type="transmembrane region" description="Helical" evidence="1">
    <location>
        <begin position="44"/>
        <end position="66"/>
    </location>
</feature>
<dbReference type="AlphaFoldDB" id="A0A5J4S4G1"/>
<evidence type="ECO:0000313" key="2">
    <source>
        <dbReference type="EMBL" id="KAA6341024.1"/>
    </source>
</evidence>
<name>A0A5J4S4G1_9ZZZZ</name>
<gene>
    <name evidence="2" type="ORF">EZS27_011154</name>
</gene>
<keyword evidence="1" id="KW-0812">Transmembrane</keyword>
<reference evidence="2" key="1">
    <citation type="submission" date="2019-03" db="EMBL/GenBank/DDBJ databases">
        <title>Single cell metagenomics reveals metabolic interactions within the superorganism composed of flagellate Streblomastix strix and complex community of Bacteroidetes bacteria on its surface.</title>
        <authorList>
            <person name="Treitli S.C."/>
            <person name="Kolisko M."/>
            <person name="Husnik F."/>
            <person name="Keeling P."/>
            <person name="Hampl V."/>
        </authorList>
    </citation>
    <scope>NUCLEOTIDE SEQUENCE</scope>
    <source>
        <strain evidence="2">STM</strain>
    </source>
</reference>
<sequence length="111" mass="12750">MIIVCITFLFSPCLIKLFSGYPCPACGTRRAMVAALKGDFIISFYINPYGLLFLLLAVLVCTGFLYDKLSCSHFFNNLYKRIECVFKNKIIIALFALLMLLNWVWNIKKCM</sequence>
<feature type="transmembrane region" description="Helical" evidence="1">
    <location>
        <begin position="86"/>
        <end position="105"/>
    </location>
</feature>
<comment type="caution">
    <text evidence="2">The sequence shown here is derived from an EMBL/GenBank/DDBJ whole genome shotgun (WGS) entry which is preliminary data.</text>
</comment>
<organism evidence="2">
    <name type="scientific">termite gut metagenome</name>
    <dbReference type="NCBI Taxonomy" id="433724"/>
    <lineage>
        <taxon>unclassified sequences</taxon>
        <taxon>metagenomes</taxon>
        <taxon>organismal metagenomes</taxon>
    </lineage>
</organism>
<accession>A0A5J4S4G1</accession>
<evidence type="ECO:0000256" key="1">
    <source>
        <dbReference type="SAM" id="Phobius"/>
    </source>
</evidence>
<protein>
    <recommendedName>
        <fullName evidence="3">DUF2752 domain-containing protein</fullName>
    </recommendedName>
</protein>
<evidence type="ECO:0008006" key="3">
    <source>
        <dbReference type="Google" id="ProtNLM"/>
    </source>
</evidence>
<dbReference type="EMBL" id="SNRY01000417">
    <property type="protein sequence ID" value="KAA6341024.1"/>
    <property type="molecule type" value="Genomic_DNA"/>
</dbReference>
<dbReference type="InterPro" id="IPR021215">
    <property type="entry name" value="DUF2752"/>
</dbReference>
<proteinExistence type="predicted"/>